<keyword evidence="3" id="KW-1185">Reference proteome</keyword>
<evidence type="ECO:0000313" key="3">
    <source>
        <dbReference type="Proteomes" id="UP001203058"/>
    </source>
</evidence>
<dbReference type="RefSeq" id="WP_241445654.1">
    <property type="nucleotide sequence ID" value="NZ_JAKZHW010000001.1"/>
</dbReference>
<feature type="transmembrane region" description="Helical" evidence="1">
    <location>
        <begin position="72"/>
        <end position="91"/>
    </location>
</feature>
<sequence>MTTERFDRVIARADRVMRQLDERDGAVRDAARRERQRLNNDLVRRFARVGVAIGVVSLITIIVGLIVPIGMFGFLAAVGIAIGIAAVLGFMPSQSRGPAAPPADLPNGQMVQRFDSYIYRQRAALPAPAQAKLDAISSILPSLRQTLERIDDLNPEAQDARRLMSTHLPSLIDRYVNVPPAYRSQKDGEDVTVDERLVEGLEAGRAALAEISDKLARSDVQALETQGRFIKSRYGEERIDG</sequence>
<keyword evidence="1" id="KW-0472">Membrane</keyword>
<keyword evidence="1" id="KW-0812">Transmembrane</keyword>
<keyword evidence="1" id="KW-1133">Transmembrane helix</keyword>
<dbReference type="EMBL" id="JAKZHW010000001">
    <property type="protein sequence ID" value="MCH8614995.1"/>
    <property type="molecule type" value="Genomic_DNA"/>
</dbReference>
<accession>A0ABS9VJ32</accession>
<dbReference type="Proteomes" id="UP001203058">
    <property type="component" value="Unassembled WGS sequence"/>
</dbReference>
<gene>
    <name evidence="2" type="ORF">LZ016_02595</name>
</gene>
<evidence type="ECO:0000313" key="2">
    <source>
        <dbReference type="EMBL" id="MCH8614995.1"/>
    </source>
</evidence>
<organism evidence="2 3">
    <name type="scientific">Sphingomonas telluris</name>
    <dbReference type="NCBI Taxonomy" id="2907998"/>
    <lineage>
        <taxon>Bacteria</taxon>
        <taxon>Pseudomonadati</taxon>
        <taxon>Pseudomonadota</taxon>
        <taxon>Alphaproteobacteria</taxon>
        <taxon>Sphingomonadales</taxon>
        <taxon>Sphingomonadaceae</taxon>
        <taxon>Sphingomonas</taxon>
    </lineage>
</organism>
<protein>
    <recommendedName>
        <fullName evidence="4">5-bromo-4-chloroindolyl phosphate hydrolase</fullName>
    </recommendedName>
</protein>
<proteinExistence type="predicted"/>
<evidence type="ECO:0000256" key="1">
    <source>
        <dbReference type="SAM" id="Phobius"/>
    </source>
</evidence>
<evidence type="ECO:0008006" key="4">
    <source>
        <dbReference type="Google" id="ProtNLM"/>
    </source>
</evidence>
<name>A0ABS9VJ32_9SPHN</name>
<comment type="caution">
    <text evidence="2">The sequence shown here is derived from an EMBL/GenBank/DDBJ whole genome shotgun (WGS) entry which is preliminary data.</text>
</comment>
<reference evidence="2 3" key="1">
    <citation type="submission" date="2022-03" db="EMBL/GenBank/DDBJ databases">
        <authorList>
            <person name="Jo J.-H."/>
            <person name="Im W.-T."/>
        </authorList>
    </citation>
    <scope>NUCLEOTIDE SEQUENCE [LARGE SCALE GENOMIC DNA]</scope>
    <source>
        <strain evidence="2 3">SM33</strain>
    </source>
</reference>
<feature type="transmembrane region" description="Helical" evidence="1">
    <location>
        <begin position="46"/>
        <end position="66"/>
    </location>
</feature>